<proteinExistence type="predicted"/>
<feature type="domain" description="Type II secretion system protein GspF" evidence="8">
    <location>
        <begin position="177"/>
        <end position="300"/>
    </location>
</feature>
<evidence type="ECO:0000256" key="1">
    <source>
        <dbReference type="ARBA" id="ARBA00004651"/>
    </source>
</evidence>
<keyword evidence="3 7" id="KW-0812">Transmembrane</keyword>
<dbReference type="RefSeq" id="WP_119378838.1">
    <property type="nucleotide sequence ID" value="NZ_QWGB01000005.1"/>
</dbReference>
<evidence type="ECO:0000313" key="9">
    <source>
        <dbReference type="EMBL" id="RIJ23648.1"/>
    </source>
</evidence>
<dbReference type="PANTHER" id="PTHR35007:SF1">
    <property type="entry name" value="PILUS ASSEMBLY PROTEIN"/>
    <property type="match status" value="1"/>
</dbReference>
<organism evidence="9 10">
    <name type="scientific">Henriciella barbarensis</name>
    <dbReference type="NCBI Taxonomy" id="86342"/>
    <lineage>
        <taxon>Bacteria</taxon>
        <taxon>Pseudomonadati</taxon>
        <taxon>Pseudomonadota</taxon>
        <taxon>Alphaproteobacteria</taxon>
        <taxon>Hyphomonadales</taxon>
        <taxon>Hyphomonadaceae</taxon>
        <taxon>Henriciella</taxon>
    </lineage>
</organism>
<feature type="transmembrane region" description="Helical" evidence="7">
    <location>
        <begin position="140"/>
        <end position="160"/>
    </location>
</feature>
<evidence type="ECO:0000256" key="4">
    <source>
        <dbReference type="ARBA" id="ARBA00022989"/>
    </source>
</evidence>
<dbReference type="OrthoDB" id="9803381at2"/>
<evidence type="ECO:0000256" key="3">
    <source>
        <dbReference type="ARBA" id="ARBA00022692"/>
    </source>
</evidence>
<feature type="region of interest" description="Disordered" evidence="6">
    <location>
        <begin position="41"/>
        <end position="81"/>
    </location>
</feature>
<keyword evidence="5 7" id="KW-0472">Membrane</keyword>
<evidence type="ECO:0000256" key="7">
    <source>
        <dbReference type="SAM" id="Phobius"/>
    </source>
</evidence>
<evidence type="ECO:0000313" key="10">
    <source>
        <dbReference type="Proteomes" id="UP000265431"/>
    </source>
</evidence>
<name>A0A399QXJ6_9PROT</name>
<gene>
    <name evidence="9" type="ORF">D1224_05145</name>
</gene>
<evidence type="ECO:0000256" key="5">
    <source>
        <dbReference type="ARBA" id="ARBA00023136"/>
    </source>
</evidence>
<feature type="transmembrane region" description="Helical" evidence="7">
    <location>
        <begin position="6"/>
        <end position="27"/>
    </location>
</feature>
<comment type="subcellular location">
    <subcellularLocation>
        <location evidence="1">Cell membrane</location>
        <topology evidence="1">Multi-pass membrane protein</topology>
    </subcellularLocation>
</comment>
<evidence type="ECO:0000256" key="6">
    <source>
        <dbReference type="SAM" id="MobiDB-lite"/>
    </source>
</evidence>
<evidence type="ECO:0000256" key="2">
    <source>
        <dbReference type="ARBA" id="ARBA00022475"/>
    </source>
</evidence>
<dbReference type="GO" id="GO:0005886">
    <property type="term" value="C:plasma membrane"/>
    <property type="evidence" value="ECO:0007669"/>
    <property type="project" value="UniProtKB-SubCell"/>
</dbReference>
<keyword evidence="4 7" id="KW-1133">Transmembrane helix</keyword>
<accession>A0A399QXJ6</accession>
<feature type="transmembrane region" description="Helical" evidence="7">
    <location>
        <begin position="102"/>
        <end position="120"/>
    </location>
</feature>
<dbReference type="Pfam" id="PF00482">
    <property type="entry name" value="T2SSF"/>
    <property type="match status" value="1"/>
</dbReference>
<dbReference type="PANTHER" id="PTHR35007">
    <property type="entry name" value="INTEGRAL MEMBRANE PROTEIN-RELATED"/>
    <property type="match status" value="1"/>
</dbReference>
<dbReference type="EMBL" id="QWGB01000005">
    <property type="protein sequence ID" value="RIJ23648.1"/>
    <property type="molecule type" value="Genomic_DNA"/>
</dbReference>
<evidence type="ECO:0000259" key="8">
    <source>
        <dbReference type="Pfam" id="PF00482"/>
    </source>
</evidence>
<keyword evidence="10" id="KW-1185">Reference proteome</keyword>
<dbReference type="Gene3D" id="1.20.81.30">
    <property type="entry name" value="Type II secretion system (T2SS), domain F"/>
    <property type="match status" value="1"/>
</dbReference>
<feature type="transmembrane region" description="Helical" evidence="7">
    <location>
        <begin position="320"/>
        <end position="339"/>
    </location>
</feature>
<protein>
    <submittedName>
        <fullName evidence="9">Pilus assembly protein</fullName>
    </submittedName>
</protein>
<dbReference type="InterPro" id="IPR018076">
    <property type="entry name" value="T2SS_GspF_dom"/>
</dbReference>
<sequence length="343" mass="37193">MLGGDLLIFLVAGLAFVALAGIGLALTGGDTDNPARRARQLAEGKAGGKGNQKQDPASQRRRQTQQMLDKLREQDEARRKSLVPQDIQGKLLQAGLDIKPETFWAFSAVLGVALALVTFISGAEGPPPIAGIEIKSRPAMIIAASVAGFLGIPRWVIGFLTKRRYKKMTAQFADAIDIIVRGVKSGLPLTECLRIIAKESPAPLGTEFKTLTDNIQMGMTTERALQQLYKRVPLPEVNFFVIVLTIQAKSGGNLSEALGNLSKVIRERKMMREKIKAMSSEAKASAGIIACLPFAVGFMVFMTTPSYIMELFIKPTGHTILFMGVGLMITGVTVMRKMISFDI</sequence>
<dbReference type="AlphaFoldDB" id="A0A399QXJ6"/>
<feature type="transmembrane region" description="Helical" evidence="7">
    <location>
        <begin position="284"/>
        <end position="308"/>
    </location>
</feature>
<dbReference type="Proteomes" id="UP000265431">
    <property type="component" value="Unassembled WGS sequence"/>
</dbReference>
<dbReference type="InterPro" id="IPR042094">
    <property type="entry name" value="T2SS_GspF_sf"/>
</dbReference>
<feature type="compositionally biased region" description="Basic and acidic residues" evidence="6">
    <location>
        <begin position="69"/>
        <end position="79"/>
    </location>
</feature>
<keyword evidence="2" id="KW-1003">Cell membrane</keyword>
<comment type="caution">
    <text evidence="9">The sequence shown here is derived from an EMBL/GenBank/DDBJ whole genome shotgun (WGS) entry which is preliminary data.</text>
</comment>
<reference evidence="9 10" key="1">
    <citation type="submission" date="2018-08" db="EMBL/GenBank/DDBJ databases">
        <title>Henriciella mobilis sp. nov., isolated from seawater.</title>
        <authorList>
            <person name="Cheng H."/>
            <person name="Wu Y.-H."/>
            <person name="Xu X.-W."/>
            <person name="Guo L.-L."/>
        </authorList>
    </citation>
    <scope>NUCLEOTIDE SEQUENCE [LARGE SCALE GENOMIC DNA]</scope>
    <source>
        <strain evidence="9 10">CCUG66934</strain>
    </source>
</reference>